<dbReference type="SMART" id="SM00382">
    <property type="entry name" value="AAA"/>
    <property type="match status" value="1"/>
</dbReference>
<keyword evidence="5" id="KW-0378">Hydrolase</keyword>
<dbReference type="InterPro" id="IPR020568">
    <property type="entry name" value="Ribosomal_Su5_D2-typ_SF"/>
</dbReference>
<dbReference type="PANTHER" id="PTHR32472:SF10">
    <property type="entry name" value="DNA REPAIR PROTEIN RADA-LIKE PROTEIN"/>
    <property type="match status" value="1"/>
</dbReference>
<evidence type="ECO:0000256" key="11">
    <source>
        <dbReference type="HAMAP-Rule" id="MF_01498"/>
    </source>
</evidence>
<evidence type="ECO:0000256" key="12">
    <source>
        <dbReference type="NCBIfam" id="TIGR00416"/>
    </source>
</evidence>
<evidence type="ECO:0000256" key="9">
    <source>
        <dbReference type="ARBA" id="ARBA00023125"/>
    </source>
</evidence>
<comment type="domain">
    <text evidence="11">The middle region has homology to RecA with ATPase motifs including the RadA KNRFG motif, while the C-terminus is homologous to Lon protease.</text>
</comment>
<keyword evidence="3 11" id="KW-0227">DNA damage</keyword>
<dbReference type="InterPro" id="IPR041166">
    <property type="entry name" value="Rubredoxin_2"/>
</dbReference>
<keyword evidence="16" id="KW-1185">Reference proteome</keyword>
<dbReference type="PRINTS" id="PR01874">
    <property type="entry name" value="DNAREPAIRADA"/>
</dbReference>
<reference evidence="15 16" key="1">
    <citation type="submission" date="2011-07" db="EMBL/GenBank/DDBJ databases">
        <title>The complete genome of chromosome of Emticicia oligotrophica DSM 17448.</title>
        <authorList>
            <consortium name="US DOE Joint Genome Institute (JGI-PGF)"/>
            <person name="Lucas S."/>
            <person name="Han J."/>
            <person name="Lapidus A."/>
            <person name="Bruce D."/>
            <person name="Goodwin L."/>
            <person name="Pitluck S."/>
            <person name="Peters L."/>
            <person name="Kyrpides N."/>
            <person name="Mavromatis K."/>
            <person name="Ivanova N."/>
            <person name="Ovchinnikova G."/>
            <person name="Teshima H."/>
            <person name="Detter J.C."/>
            <person name="Tapia R."/>
            <person name="Han C."/>
            <person name="Land M."/>
            <person name="Hauser L."/>
            <person name="Markowitz V."/>
            <person name="Cheng J.-F."/>
            <person name="Hugenholtz P."/>
            <person name="Woyke T."/>
            <person name="Wu D."/>
            <person name="Tindall B."/>
            <person name="Pomrenke H."/>
            <person name="Brambilla E."/>
            <person name="Klenk H.-P."/>
            <person name="Eisen J.A."/>
        </authorList>
    </citation>
    <scope>NUCLEOTIDE SEQUENCE [LARGE SCALE GENOMIC DNA]</scope>
    <source>
        <strain evidence="15 16">DSM 17448</strain>
    </source>
</reference>
<keyword evidence="7 11" id="KW-0067">ATP-binding</keyword>
<comment type="function">
    <text evidence="13">DNA-dependent ATPase involved in processing of recombination intermediates, plays a role in repairing DNA breaks. Stimulates the branch migration of RecA-mediated strand transfer reactions, allowing the 3' invading strand to extend heteroduplex DNA faster. Binds ssDNA in the presence of ADP but not other nucleotides, has ATPase activity that is stimulated by ssDNA and various branched DNA structures, but inhibited by SSB. Does not have RecA's homology-searching function.</text>
</comment>
<dbReference type="PROSITE" id="PS50162">
    <property type="entry name" value="RECA_2"/>
    <property type="match status" value="1"/>
</dbReference>
<dbReference type="PANTHER" id="PTHR32472">
    <property type="entry name" value="DNA REPAIR PROTEIN RADA"/>
    <property type="match status" value="1"/>
</dbReference>
<evidence type="ECO:0000256" key="13">
    <source>
        <dbReference type="RuleBase" id="RU003555"/>
    </source>
</evidence>
<keyword evidence="6 13" id="KW-0862">Zinc</keyword>
<evidence type="ECO:0000313" key="16">
    <source>
        <dbReference type="Proteomes" id="UP000002875"/>
    </source>
</evidence>
<evidence type="ECO:0000259" key="14">
    <source>
        <dbReference type="PROSITE" id="PS50162"/>
    </source>
</evidence>
<dbReference type="HAMAP" id="MF_01498">
    <property type="entry name" value="RadA_bact"/>
    <property type="match status" value="1"/>
</dbReference>
<dbReference type="SUPFAM" id="SSF52540">
    <property type="entry name" value="P-loop containing nucleoside triphosphate hydrolases"/>
    <property type="match status" value="1"/>
</dbReference>
<keyword evidence="1 11" id="KW-0479">Metal-binding</keyword>
<dbReference type="InterPro" id="IPR003593">
    <property type="entry name" value="AAA+_ATPase"/>
</dbReference>
<sequence>MAKVKTAYFCQSCGFSSPKYLGRCTSCGEWNTMIEEVLAKSEPEKGNWKFTGSNAQRTVNKPKTLTEITTQERYRIITEDDELNRVLGGGIVPGSLVLIGGEPGIGKSTLMLQIALSLKDYTILYVSGEESEQQIKMRAERMQYVNERCYILNETSTDNIFRQIELTEPDIVVIDSIQTLASPLIESGAGSVSQVKECTAELMKFSKESDTPVIMIGHITKDGSLAGPKVLEHMVDTVLQFEGDRHMTYRILRTTKNRFGSTSELGIYEMQGTGLRQVSNPSEILISQREEDLSGITIAAMLEGNRPLLIEIQSLVSVATYGTPQRTSNGFDSRRTQMLLAVLEKRGGFRLGTQDVFLNIAGGLKVEDPAIDLAICVSIVSSYEDISVPSSCCFAAEVGLGGEIRAVNRIENRISEAEKLGFKKIFVSKYNLKGIDLNQYKIQIFAATKLEEVFSELFG</sequence>
<dbReference type="SUPFAM" id="SSF54211">
    <property type="entry name" value="Ribosomal protein S5 domain 2-like"/>
    <property type="match status" value="1"/>
</dbReference>
<dbReference type="Proteomes" id="UP000002875">
    <property type="component" value="Chromosome"/>
</dbReference>
<evidence type="ECO:0000256" key="8">
    <source>
        <dbReference type="ARBA" id="ARBA00023016"/>
    </source>
</evidence>
<dbReference type="Gene3D" id="3.40.50.300">
    <property type="entry name" value="P-loop containing nucleotide triphosphate hydrolases"/>
    <property type="match status" value="1"/>
</dbReference>
<evidence type="ECO:0000256" key="4">
    <source>
        <dbReference type="ARBA" id="ARBA00022771"/>
    </source>
</evidence>
<feature type="short sequence motif" description="RadA KNRFG motif" evidence="11">
    <location>
        <begin position="256"/>
        <end position="260"/>
    </location>
</feature>
<evidence type="ECO:0000256" key="3">
    <source>
        <dbReference type="ARBA" id="ARBA00022763"/>
    </source>
</evidence>
<evidence type="ECO:0000256" key="7">
    <source>
        <dbReference type="ARBA" id="ARBA00022840"/>
    </source>
</evidence>
<feature type="binding site" evidence="11">
    <location>
        <begin position="101"/>
        <end position="108"/>
    </location>
    <ligand>
        <name>ATP</name>
        <dbReference type="ChEBI" id="CHEBI:30616"/>
    </ligand>
</feature>
<dbReference type="CDD" id="cd01121">
    <property type="entry name" value="RadA_SMS_N"/>
    <property type="match status" value="1"/>
</dbReference>
<keyword evidence="9 11" id="KW-0238">DNA-binding</keyword>
<evidence type="ECO:0000256" key="5">
    <source>
        <dbReference type="ARBA" id="ARBA00022801"/>
    </source>
</evidence>
<organism evidence="15 16">
    <name type="scientific">Emticicia oligotrophica (strain DSM 17448 / CIP 109782 / MTCC 6937 / GPTSA100-15)</name>
    <dbReference type="NCBI Taxonomy" id="929562"/>
    <lineage>
        <taxon>Bacteria</taxon>
        <taxon>Pseudomonadati</taxon>
        <taxon>Bacteroidota</taxon>
        <taxon>Cytophagia</taxon>
        <taxon>Cytophagales</taxon>
        <taxon>Leadbetterellaceae</taxon>
        <taxon>Emticicia</taxon>
    </lineage>
</organism>
<keyword evidence="2 11" id="KW-0547">Nucleotide-binding</keyword>
<dbReference type="Pfam" id="PF18073">
    <property type="entry name" value="Zn_ribbon_LapB"/>
    <property type="match status" value="1"/>
</dbReference>
<protein>
    <recommendedName>
        <fullName evidence="11 12">DNA repair protein RadA</fullName>
    </recommendedName>
</protein>
<comment type="function">
    <text evidence="11">Plays a role in repairing double-strand DNA breaks, probably involving stabilizing or processing branched DNA or blocked replication forks.</text>
</comment>
<proteinExistence type="inferred from homology"/>
<evidence type="ECO:0000256" key="6">
    <source>
        <dbReference type="ARBA" id="ARBA00022833"/>
    </source>
</evidence>
<feature type="domain" description="RecA family profile 1" evidence="14">
    <location>
        <begin position="72"/>
        <end position="219"/>
    </location>
</feature>
<evidence type="ECO:0000313" key="15">
    <source>
        <dbReference type="EMBL" id="AFK04672.1"/>
    </source>
</evidence>
<gene>
    <name evidence="11" type="primary">radA</name>
    <name evidence="15" type="ordered locus">Emtol_3544</name>
</gene>
<evidence type="ECO:0000256" key="2">
    <source>
        <dbReference type="ARBA" id="ARBA00022741"/>
    </source>
</evidence>
<feature type="region of interest" description="Lon-protease-like" evidence="11">
    <location>
        <begin position="355"/>
        <end position="459"/>
    </location>
</feature>
<dbReference type="Gene3D" id="3.30.230.10">
    <property type="match status" value="1"/>
</dbReference>
<keyword evidence="8 11" id="KW-0346">Stress response</keyword>
<accession>A0ABN4AQB9</accession>
<dbReference type="EMBL" id="CP002961">
    <property type="protein sequence ID" value="AFK04672.1"/>
    <property type="molecule type" value="Genomic_DNA"/>
</dbReference>
<dbReference type="Pfam" id="PF13541">
    <property type="entry name" value="ChlI"/>
    <property type="match status" value="1"/>
</dbReference>
<dbReference type="Pfam" id="PF13481">
    <property type="entry name" value="AAA_25"/>
    <property type="match status" value="1"/>
</dbReference>
<comment type="similarity">
    <text evidence="11 13">Belongs to the RecA family. RadA subfamily.</text>
</comment>
<evidence type="ECO:0000256" key="1">
    <source>
        <dbReference type="ARBA" id="ARBA00022723"/>
    </source>
</evidence>
<dbReference type="InterPro" id="IPR020588">
    <property type="entry name" value="RecA_ATP-bd"/>
</dbReference>
<name>A0ABN4AQB9_EMTOG</name>
<keyword evidence="10 11" id="KW-0234">DNA repair</keyword>
<dbReference type="NCBIfam" id="TIGR00416">
    <property type="entry name" value="sms"/>
    <property type="match status" value="1"/>
</dbReference>
<dbReference type="InterPro" id="IPR027417">
    <property type="entry name" value="P-loop_NTPase"/>
</dbReference>
<dbReference type="InterPro" id="IPR014721">
    <property type="entry name" value="Ribsml_uS5_D2-typ_fold_subgr"/>
</dbReference>
<keyword evidence="4 13" id="KW-0863">Zinc-finger</keyword>
<evidence type="ECO:0000256" key="10">
    <source>
        <dbReference type="ARBA" id="ARBA00023204"/>
    </source>
</evidence>
<dbReference type="InterPro" id="IPR004504">
    <property type="entry name" value="DNA_repair_RadA"/>
</dbReference>
<dbReference type="RefSeq" id="WP_015030361.1">
    <property type="nucleotide sequence ID" value="NC_018748.1"/>
</dbReference>